<reference evidence="9" key="2">
    <citation type="submission" date="2023-05" db="EMBL/GenBank/DDBJ databases">
        <authorList>
            <person name="Fouks B."/>
        </authorList>
    </citation>
    <scope>NUCLEOTIDE SEQUENCE</scope>
    <source>
        <strain evidence="9">Stay&amp;Tobe</strain>
        <tissue evidence="9">Testes</tissue>
    </source>
</reference>
<evidence type="ECO:0000256" key="5">
    <source>
        <dbReference type="ARBA" id="ARBA00023175"/>
    </source>
</evidence>
<sequence>MMEYMLTNREKNAYERRWRGGECAVVVRVRPLSEKEIECGFREITTVNTVNNTILVENPHAADGEPPKTFTFDTVFDTDSRQMDVYNETARPIVDKVLMGYNGTILAYGQTGTGKTFTMQGECSHQN</sequence>
<evidence type="ECO:0000256" key="4">
    <source>
        <dbReference type="ARBA" id="ARBA00022840"/>
    </source>
</evidence>
<evidence type="ECO:0000256" key="2">
    <source>
        <dbReference type="ARBA" id="ARBA00022490"/>
    </source>
</evidence>
<feature type="domain" description="Kinesin motor" evidence="8">
    <location>
        <begin position="22"/>
        <end position="127"/>
    </location>
</feature>
<keyword evidence="4 7" id="KW-0067">ATP-binding</keyword>
<dbReference type="GO" id="GO:0072686">
    <property type="term" value="C:mitotic spindle"/>
    <property type="evidence" value="ECO:0007669"/>
    <property type="project" value="TreeGrafter"/>
</dbReference>
<keyword evidence="6" id="KW-0206">Cytoskeleton</keyword>
<keyword evidence="2" id="KW-0963">Cytoplasm</keyword>
<feature type="binding site" evidence="7">
    <location>
        <begin position="109"/>
        <end position="116"/>
    </location>
    <ligand>
        <name>ATP</name>
        <dbReference type="ChEBI" id="CHEBI:30616"/>
    </ligand>
</feature>
<name>A0AAD7ZVT9_DIPPU</name>
<dbReference type="Proteomes" id="UP001233999">
    <property type="component" value="Unassembled WGS sequence"/>
</dbReference>
<evidence type="ECO:0000256" key="3">
    <source>
        <dbReference type="ARBA" id="ARBA00022741"/>
    </source>
</evidence>
<keyword evidence="10" id="KW-1185">Reference proteome</keyword>
<dbReference type="InterPro" id="IPR047149">
    <property type="entry name" value="KIF11-like"/>
</dbReference>
<evidence type="ECO:0000256" key="7">
    <source>
        <dbReference type="PROSITE-ProRule" id="PRU00283"/>
    </source>
</evidence>
<dbReference type="Pfam" id="PF00225">
    <property type="entry name" value="Kinesin"/>
    <property type="match status" value="1"/>
</dbReference>
<protein>
    <recommendedName>
        <fullName evidence="8">Kinesin motor domain-containing protein</fullName>
    </recommendedName>
</protein>
<dbReference type="SUPFAM" id="SSF52540">
    <property type="entry name" value="P-loop containing nucleoside triphosphate hydrolases"/>
    <property type="match status" value="1"/>
</dbReference>
<dbReference type="Gene3D" id="3.40.850.10">
    <property type="entry name" value="Kinesin motor domain"/>
    <property type="match status" value="1"/>
</dbReference>
<dbReference type="GO" id="GO:0005876">
    <property type="term" value="C:spindle microtubule"/>
    <property type="evidence" value="ECO:0007669"/>
    <property type="project" value="TreeGrafter"/>
</dbReference>
<gene>
    <name evidence="9" type="ORF">L9F63_028328</name>
</gene>
<dbReference type="AlphaFoldDB" id="A0AAD7ZVT9"/>
<dbReference type="PANTHER" id="PTHR47970">
    <property type="entry name" value="KINESIN-LIKE PROTEIN KIF11"/>
    <property type="match status" value="1"/>
</dbReference>
<comment type="similarity">
    <text evidence="7">Belongs to the TRAFAC class myosin-kinesin ATPase superfamily. Kinesin family.</text>
</comment>
<evidence type="ECO:0000313" key="10">
    <source>
        <dbReference type="Proteomes" id="UP001233999"/>
    </source>
</evidence>
<accession>A0AAD7ZVT9</accession>
<dbReference type="GO" id="GO:0008017">
    <property type="term" value="F:microtubule binding"/>
    <property type="evidence" value="ECO:0007669"/>
    <property type="project" value="InterPro"/>
</dbReference>
<dbReference type="PROSITE" id="PS50067">
    <property type="entry name" value="KINESIN_MOTOR_2"/>
    <property type="match status" value="1"/>
</dbReference>
<proteinExistence type="inferred from homology"/>
<dbReference type="PANTHER" id="PTHR47970:SF34">
    <property type="entry name" value="KINESIN-LIKE PROTEIN KIF3C"/>
    <property type="match status" value="1"/>
</dbReference>
<dbReference type="GO" id="GO:0005524">
    <property type="term" value="F:ATP binding"/>
    <property type="evidence" value="ECO:0007669"/>
    <property type="project" value="UniProtKB-UniRule"/>
</dbReference>
<dbReference type="InterPro" id="IPR001752">
    <property type="entry name" value="Kinesin_motor_dom"/>
</dbReference>
<organism evidence="9 10">
    <name type="scientific">Diploptera punctata</name>
    <name type="common">Pacific beetle cockroach</name>
    <dbReference type="NCBI Taxonomy" id="6984"/>
    <lineage>
        <taxon>Eukaryota</taxon>
        <taxon>Metazoa</taxon>
        <taxon>Ecdysozoa</taxon>
        <taxon>Arthropoda</taxon>
        <taxon>Hexapoda</taxon>
        <taxon>Insecta</taxon>
        <taxon>Pterygota</taxon>
        <taxon>Neoptera</taxon>
        <taxon>Polyneoptera</taxon>
        <taxon>Dictyoptera</taxon>
        <taxon>Blattodea</taxon>
        <taxon>Blaberoidea</taxon>
        <taxon>Blaberidae</taxon>
        <taxon>Diplopterinae</taxon>
        <taxon>Diploptera</taxon>
    </lineage>
</organism>
<dbReference type="GO" id="GO:0007018">
    <property type="term" value="P:microtubule-based movement"/>
    <property type="evidence" value="ECO:0007669"/>
    <property type="project" value="InterPro"/>
</dbReference>
<evidence type="ECO:0000256" key="6">
    <source>
        <dbReference type="ARBA" id="ARBA00023212"/>
    </source>
</evidence>
<dbReference type="SMART" id="SM00129">
    <property type="entry name" value="KISc"/>
    <property type="match status" value="1"/>
</dbReference>
<comment type="caution">
    <text evidence="9">The sequence shown here is derived from an EMBL/GenBank/DDBJ whole genome shotgun (WGS) entry which is preliminary data.</text>
</comment>
<keyword evidence="3 7" id="KW-0547">Nucleotide-binding</keyword>
<dbReference type="GO" id="GO:0005634">
    <property type="term" value="C:nucleus"/>
    <property type="evidence" value="ECO:0007669"/>
    <property type="project" value="TreeGrafter"/>
</dbReference>
<comment type="subcellular location">
    <subcellularLocation>
        <location evidence="1">Cytoplasm</location>
        <location evidence="1">Cytoskeleton</location>
    </subcellularLocation>
</comment>
<dbReference type="GO" id="GO:0008574">
    <property type="term" value="F:plus-end-directed microtubule motor activity"/>
    <property type="evidence" value="ECO:0007669"/>
    <property type="project" value="TreeGrafter"/>
</dbReference>
<dbReference type="EMBL" id="JASPKZ010006647">
    <property type="protein sequence ID" value="KAJ9587102.1"/>
    <property type="molecule type" value="Genomic_DNA"/>
</dbReference>
<evidence type="ECO:0000256" key="1">
    <source>
        <dbReference type="ARBA" id="ARBA00004245"/>
    </source>
</evidence>
<dbReference type="InterPro" id="IPR036961">
    <property type="entry name" value="Kinesin_motor_dom_sf"/>
</dbReference>
<evidence type="ECO:0000313" key="9">
    <source>
        <dbReference type="EMBL" id="KAJ9587102.1"/>
    </source>
</evidence>
<keyword evidence="5 7" id="KW-0505">Motor protein</keyword>
<reference evidence="9" key="1">
    <citation type="journal article" date="2023" name="IScience">
        <title>Live-bearing cockroach genome reveals convergent evolutionary mechanisms linked to viviparity in insects and beyond.</title>
        <authorList>
            <person name="Fouks B."/>
            <person name="Harrison M.C."/>
            <person name="Mikhailova A.A."/>
            <person name="Marchal E."/>
            <person name="English S."/>
            <person name="Carruthers M."/>
            <person name="Jennings E.C."/>
            <person name="Chiamaka E.L."/>
            <person name="Frigard R.A."/>
            <person name="Pippel M."/>
            <person name="Attardo G.M."/>
            <person name="Benoit J.B."/>
            <person name="Bornberg-Bauer E."/>
            <person name="Tobe S.S."/>
        </authorList>
    </citation>
    <scope>NUCLEOTIDE SEQUENCE</scope>
    <source>
        <strain evidence="9">Stay&amp;Tobe</strain>
    </source>
</reference>
<dbReference type="InterPro" id="IPR027417">
    <property type="entry name" value="P-loop_NTPase"/>
</dbReference>
<evidence type="ECO:0000259" key="8">
    <source>
        <dbReference type="PROSITE" id="PS50067"/>
    </source>
</evidence>
<dbReference type="GO" id="GO:0090307">
    <property type="term" value="P:mitotic spindle assembly"/>
    <property type="evidence" value="ECO:0007669"/>
    <property type="project" value="TreeGrafter"/>
</dbReference>
<dbReference type="GO" id="GO:0051231">
    <property type="term" value="P:spindle elongation"/>
    <property type="evidence" value="ECO:0007669"/>
    <property type="project" value="TreeGrafter"/>
</dbReference>